<name>A0A0D3AQP0_BRAOL</name>
<proteinExistence type="predicted"/>
<dbReference type="HOGENOM" id="CLU_458819_0_0_1"/>
<feature type="compositionally biased region" description="Basic and acidic residues" evidence="1">
    <location>
        <begin position="260"/>
        <end position="279"/>
    </location>
</feature>
<dbReference type="eggNOG" id="KOG1075">
    <property type="taxonomic scope" value="Eukaryota"/>
</dbReference>
<dbReference type="EnsemblPlants" id="Bo2g083740.1">
    <property type="protein sequence ID" value="Bo2g083740.1"/>
    <property type="gene ID" value="Bo2g083740"/>
</dbReference>
<keyword evidence="3" id="KW-1185">Reference proteome</keyword>
<sequence length="595" mass="67949">MLDRDWDPGAKRNFTIRGESYGDGKSWGFSGDLRIKNLITSSTEFQLKQVWNGDTIGFFRKWLSFRSLEWMRNLEDQAQELRGMNFVIIKTRSLPSVIESGNIIMRYDNYKKDTWLLDRIFFGILGCRNRFLDDWLSLSERVGTGRVERGMMVRDFPSEIPFWIKIEGVPTEFWSTPTFQSIGDAIGETTDVDLDYGKMRVIIDGRKELCFETTVDFKGGEYYEEEEALVTLQFEKLCGHCSLCLSLCHDLGNCTLNPNPEKKKESREGAAVRKDDRARSYKGVVTNGEGGHQENDKNPRRYQGKGKGKMYEEQESKWERVPERGSKRSFSNRNHNKFEEGGSRNRNSRWEKTRRHSEEERSRPSRATRSERNPLRGERSPVRRNREEPREEGEIWLDESDRGRLQQEVEKSLIPPPGPAQETSPLPGDPDQVTLITGELENGLDLVSEFLEDGTNTLEQDKIIADLDFSGEVGMELGETDHTRTETESGLELDDEFQNLRDREGKDMNQVEAKEVVEEDMTGDIVEGKGATAVEKKPGLRKPLFSVSGGNNSKFAQVLMSPRKRAPAKQSLRKGGGAKKVKEKGSSHPKQLPKP</sequence>
<evidence type="ECO:0000256" key="1">
    <source>
        <dbReference type="SAM" id="MobiDB-lite"/>
    </source>
</evidence>
<feature type="region of interest" description="Disordered" evidence="1">
    <location>
        <begin position="257"/>
        <end position="433"/>
    </location>
</feature>
<dbReference type="Proteomes" id="UP000032141">
    <property type="component" value="Chromosome C2"/>
</dbReference>
<organism evidence="2 3">
    <name type="scientific">Brassica oleracea var. oleracea</name>
    <dbReference type="NCBI Taxonomy" id="109376"/>
    <lineage>
        <taxon>Eukaryota</taxon>
        <taxon>Viridiplantae</taxon>
        <taxon>Streptophyta</taxon>
        <taxon>Embryophyta</taxon>
        <taxon>Tracheophyta</taxon>
        <taxon>Spermatophyta</taxon>
        <taxon>Magnoliopsida</taxon>
        <taxon>eudicotyledons</taxon>
        <taxon>Gunneridae</taxon>
        <taxon>Pentapetalae</taxon>
        <taxon>rosids</taxon>
        <taxon>malvids</taxon>
        <taxon>Brassicales</taxon>
        <taxon>Brassicaceae</taxon>
        <taxon>Brassiceae</taxon>
        <taxon>Brassica</taxon>
    </lineage>
</organism>
<protein>
    <recommendedName>
        <fullName evidence="4">DUF4283 domain-containing protein</fullName>
    </recommendedName>
</protein>
<reference evidence="2" key="2">
    <citation type="submission" date="2015-03" db="UniProtKB">
        <authorList>
            <consortium name="EnsemblPlants"/>
        </authorList>
    </citation>
    <scope>IDENTIFICATION</scope>
</reference>
<reference evidence="2 3" key="1">
    <citation type="journal article" date="2014" name="Genome Biol.">
        <title>Transcriptome and methylome profiling reveals relics of genome dominance in the mesopolyploid Brassica oleracea.</title>
        <authorList>
            <person name="Parkin I.A."/>
            <person name="Koh C."/>
            <person name="Tang H."/>
            <person name="Robinson S.J."/>
            <person name="Kagale S."/>
            <person name="Clarke W.E."/>
            <person name="Town C.D."/>
            <person name="Nixon J."/>
            <person name="Krishnakumar V."/>
            <person name="Bidwell S.L."/>
            <person name="Denoeud F."/>
            <person name="Belcram H."/>
            <person name="Links M.G."/>
            <person name="Just J."/>
            <person name="Clarke C."/>
            <person name="Bender T."/>
            <person name="Huebert T."/>
            <person name="Mason A.S."/>
            <person name="Pires J.C."/>
            <person name="Barker G."/>
            <person name="Moore J."/>
            <person name="Walley P.G."/>
            <person name="Manoli S."/>
            <person name="Batley J."/>
            <person name="Edwards D."/>
            <person name="Nelson M.N."/>
            <person name="Wang X."/>
            <person name="Paterson A.H."/>
            <person name="King G."/>
            <person name="Bancroft I."/>
            <person name="Chalhoub B."/>
            <person name="Sharpe A.G."/>
        </authorList>
    </citation>
    <scope>NUCLEOTIDE SEQUENCE</scope>
    <source>
        <strain evidence="2 3">cv. TO1000</strain>
    </source>
</reference>
<accession>A0A0D3AQP0</accession>
<feature type="compositionally biased region" description="Basic and acidic residues" evidence="1">
    <location>
        <begin position="309"/>
        <end position="326"/>
    </location>
</feature>
<evidence type="ECO:0000313" key="3">
    <source>
        <dbReference type="Proteomes" id="UP000032141"/>
    </source>
</evidence>
<dbReference type="PANTHER" id="PTHR31286:SF54">
    <property type="entry name" value="DUF4283 DOMAIN-CONTAINING PROTEIN"/>
    <property type="match status" value="1"/>
</dbReference>
<feature type="compositionally biased region" description="Basic and acidic residues" evidence="1">
    <location>
        <begin position="336"/>
        <end position="411"/>
    </location>
</feature>
<feature type="region of interest" description="Disordered" evidence="1">
    <location>
        <begin position="557"/>
        <end position="595"/>
    </location>
</feature>
<evidence type="ECO:0000313" key="2">
    <source>
        <dbReference type="EnsemblPlants" id="Bo2g083740.1"/>
    </source>
</evidence>
<dbReference type="AlphaFoldDB" id="A0A0D3AQP0"/>
<evidence type="ECO:0008006" key="4">
    <source>
        <dbReference type="Google" id="ProtNLM"/>
    </source>
</evidence>
<dbReference type="Gramene" id="Bo2g083740.1">
    <property type="protein sequence ID" value="Bo2g083740.1"/>
    <property type="gene ID" value="Bo2g083740"/>
</dbReference>
<dbReference type="InterPro" id="IPR040256">
    <property type="entry name" value="At4g02000-like"/>
</dbReference>
<dbReference type="PANTHER" id="PTHR31286">
    <property type="entry name" value="GLYCINE-RICH CELL WALL STRUCTURAL PROTEIN 1.8-LIKE"/>
    <property type="match status" value="1"/>
</dbReference>